<dbReference type="Proteomes" id="UP000468531">
    <property type="component" value="Unassembled WGS sequence"/>
</dbReference>
<keyword evidence="2" id="KW-1185">Reference proteome</keyword>
<evidence type="ECO:0000313" key="2">
    <source>
        <dbReference type="Proteomes" id="UP000468531"/>
    </source>
</evidence>
<dbReference type="EMBL" id="VKHP01000060">
    <property type="protein sequence ID" value="NEU97496.1"/>
    <property type="molecule type" value="Genomic_DNA"/>
</dbReference>
<evidence type="ECO:0000313" key="1">
    <source>
        <dbReference type="EMBL" id="NEU97496.1"/>
    </source>
</evidence>
<organism evidence="1 2">
    <name type="scientific">Bradyrhizobium uaiense</name>
    <dbReference type="NCBI Taxonomy" id="2594946"/>
    <lineage>
        <taxon>Bacteria</taxon>
        <taxon>Pseudomonadati</taxon>
        <taxon>Pseudomonadota</taxon>
        <taxon>Alphaproteobacteria</taxon>
        <taxon>Hyphomicrobiales</taxon>
        <taxon>Nitrobacteraceae</taxon>
        <taxon>Bradyrhizobium</taxon>
    </lineage>
</organism>
<name>A0A6P1BG31_9BRAD</name>
<reference evidence="1 2" key="1">
    <citation type="journal article" date="2020" name="Arch. Microbiol.">
        <title>Bradyrhizobium uaiense sp. nov., a new highly efficient cowpea symbiont.</title>
        <authorList>
            <person name="Cabral Michel D."/>
            <person name="Azarias Guimaraes A."/>
            <person name="Martins da Costa E."/>
            <person name="Soares de Carvalho T."/>
            <person name="Balsanelli E."/>
            <person name="Willems A."/>
            <person name="Maltempi de Souza E."/>
            <person name="de Souza Moreira F.M."/>
        </authorList>
    </citation>
    <scope>NUCLEOTIDE SEQUENCE [LARGE SCALE GENOMIC DNA]</scope>
    <source>
        <strain evidence="1 2">UFLA 03-164</strain>
    </source>
</reference>
<dbReference type="AlphaFoldDB" id="A0A6P1BG31"/>
<proteinExistence type="predicted"/>
<gene>
    <name evidence="1" type="ORF">FNJ47_17060</name>
</gene>
<accession>A0A6P1BG31</accession>
<dbReference type="RefSeq" id="WP_163154971.1">
    <property type="nucleotide sequence ID" value="NZ_VKHP01000060.1"/>
</dbReference>
<sequence>MPAQLRKLKASYAGRAYGNDQAREYAQHGLCRRLSTMVQMVDTVFELLPPELDEVPELVTVMAATAFIQNFVMNAFGCLENLAWIWVLEKNVRGKGGAELGRHEIGLGKPFVRKSFSDETKAFLDDNKEWLGNLISFRDGLAHRIPLYIPPYVIEEVSAEQFKTLDAAAVAAALAGDQAEYDRLRGEQRALGKFRPWMTHSVLDAAPTIVFHKQMLHDYVTVDAYCWTLVEEFGR</sequence>
<protein>
    <submittedName>
        <fullName evidence="1">Uncharacterized protein</fullName>
    </submittedName>
</protein>
<comment type="caution">
    <text evidence="1">The sequence shown here is derived from an EMBL/GenBank/DDBJ whole genome shotgun (WGS) entry which is preliminary data.</text>
</comment>